<dbReference type="EMBL" id="NOII01000001">
    <property type="protein sequence ID" value="OYD59070.1"/>
    <property type="molecule type" value="Genomic_DNA"/>
</dbReference>
<dbReference type="SUPFAM" id="SSF82549">
    <property type="entry name" value="DAK1/DegV-like"/>
    <property type="match status" value="1"/>
</dbReference>
<dbReference type="InterPro" id="IPR003797">
    <property type="entry name" value="DegV"/>
</dbReference>
<dbReference type="Gene3D" id="3.30.1180.10">
    <property type="match status" value="1"/>
</dbReference>
<dbReference type="Pfam" id="PF02645">
    <property type="entry name" value="DegV"/>
    <property type="match status" value="1"/>
</dbReference>
<dbReference type="InterPro" id="IPR043168">
    <property type="entry name" value="DegV_C"/>
</dbReference>
<dbReference type="OrthoDB" id="5429275at2"/>
<evidence type="ECO:0000256" key="1">
    <source>
        <dbReference type="ARBA" id="ARBA00023121"/>
    </source>
</evidence>
<name>A0A235FCG3_9BACL</name>
<dbReference type="GO" id="GO:0008289">
    <property type="term" value="F:lipid binding"/>
    <property type="evidence" value="ECO:0007669"/>
    <property type="project" value="UniProtKB-KW"/>
</dbReference>
<reference evidence="2 3" key="1">
    <citation type="submission" date="2017-07" db="EMBL/GenBank/DDBJ databases">
        <title>Fictibacillus sp. nov. GDSW-R2A3 Genome sequencing and assembly.</title>
        <authorList>
            <person name="Mayilraj S."/>
        </authorList>
    </citation>
    <scope>NUCLEOTIDE SEQUENCE [LARGE SCALE GENOMIC DNA]</scope>
    <source>
        <strain evidence="2 3">GDSW-R2A3</strain>
    </source>
</reference>
<dbReference type="PROSITE" id="PS51482">
    <property type="entry name" value="DEGV"/>
    <property type="match status" value="1"/>
</dbReference>
<evidence type="ECO:0000313" key="3">
    <source>
        <dbReference type="Proteomes" id="UP000215059"/>
    </source>
</evidence>
<organism evidence="2 3">
    <name type="scientific">Fictibacillus aquaticus</name>
    <dbReference type="NCBI Taxonomy" id="2021314"/>
    <lineage>
        <taxon>Bacteria</taxon>
        <taxon>Bacillati</taxon>
        <taxon>Bacillota</taxon>
        <taxon>Bacilli</taxon>
        <taxon>Bacillales</taxon>
        <taxon>Fictibacillaceae</taxon>
        <taxon>Fictibacillus</taxon>
    </lineage>
</organism>
<sequence>MRIFMCLYSEKWSCRNMKLSFVLDSASDYRIEPITGYPLVIVPLNVQFGEDQYLDGVNITENEFYERMGREPELPKTSQPSPHAFLETFKTEIDKGQVVIYLGLSKNLSGTLQSATLAKSMLDEADQNKIFIVDTGIASGGVHVLYERAVQLAAEGKNPEEICSVLNGEKKDITAYVLLETLENLKKGGRISAVQGAIAGMLNIKPLISIHDGVVETIGKFRGRKKGITKLNEMIQEWRQNNPEKKLFIIHSLNSKEEVLQEFNTSLNLDTFKNISFTRFGSTIGTYSGNNAIGFIYY</sequence>
<evidence type="ECO:0008006" key="4">
    <source>
        <dbReference type="Google" id="ProtNLM"/>
    </source>
</evidence>
<dbReference type="AlphaFoldDB" id="A0A235FCG3"/>
<dbReference type="Proteomes" id="UP000215059">
    <property type="component" value="Unassembled WGS sequence"/>
</dbReference>
<comment type="caution">
    <text evidence="2">The sequence shown here is derived from an EMBL/GenBank/DDBJ whole genome shotgun (WGS) entry which is preliminary data.</text>
</comment>
<dbReference type="InterPro" id="IPR050270">
    <property type="entry name" value="DegV_domain_contain"/>
</dbReference>
<dbReference type="PANTHER" id="PTHR33434:SF2">
    <property type="entry name" value="FATTY ACID-BINDING PROTEIN TM_1468"/>
    <property type="match status" value="1"/>
</dbReference>
<keyword evidence="3" id="KW-1185">Reference proteome</keyword>
<gene>
    <name evidence="2" type="ORF">CGZ90_03975</name>
</gene>
<dbReference type="NCBIfam" id="TIGR00762">
    <property type="entry name" value="DegV"/>
    <property type="match status" value="1"/>
</dbReference>
<keyword evidence="1" id="KW-0446">Lipid-binding</keyword>
<protein>
    <recommendedName>
        <fullName evidence="4">Fatty acid-binding protein DegV</fullName>
    </recommendedName>
</protein>
<accession>A0A235FCG3</accession>
<dbReference type="PANTHER" id="PTHR33434">
    <property type="entry name" value="DEGV DOMAIN-CONTAINING PROTEIN DR_1986-RELATED"/>
    <property type="match status" value="1"/>
</dbReference>
<proteinExistence type="predicted"/>
<dbReference type="Gene3D" id="3.40.50.10170">
    <property type="match status" value="1"/>
</dbReference>
<evidence type="ECO:0000313" key="2">
    <source>
        <dbReference type="EMBL" id="OYD59070.1"/>
    </source>
</evidence>